<dbReference type="HOGENOM" id="CLU_081861_0_0_6"/>
<dbReference type="EMBL" id="CP000851">
    <property type="protein sequence ID" value="ABV85492.1"/>
    <property type="molecule type" value="Genomic_DNA"/>
</dbReference>
<feature type="domain" description="HTH tetR-type" evidence="5">
    <location>
        <begin position="31"/>
        <end position="91"/>
    </location>
</feature>
<accession>A8GYV5</accession>
<reference evidence="6 7" key="1">
    <citation type="submission" date="2007-10" db="EMBL/GenBank/DDBJ databases">
        <title>Complete sequence of Shewanella pealeana ATCC 700345.</title>
        <authorList>
            <consortium name="US DOE Joint Genome Institute"/>
            <person name="Copeland A."/>
            <person name="Lucas S."/>
            <person name="Lapidus A."/>
            <person name="Barry K."/>
            <person name="Glavina del Rio T."/>
            <person name="Dalin E."/>
            <person name="Tice H."/>
            <person name="Pitluck S."/>
            <person name="Chertkov O."/>
            <person name="Brettin T."/>
            <person name="Bruce D."/>
            <person name="Detter J.C."/>
            <person name="Han C."/>
            <person name="Schmutz J."/>
            <person name="Larimer F."/>
            <person name="Land M."/>
            <person name="Hauser L."/>
            <person name="Kyrpides N."/>
            <person name="Kim E."/>
            <person name="Zhao J.-S.Z."/>
            <person name="Manno D."/>
            <person name="Hawari J."/>
            <person name="Richardson P."/>
        </authorList>
    </citation>
    <scope>NUCLEOTIDE SEQUENCE [LARGE SCALE GENOMIC DNA]</scope>
    <source>
        <strain evidence="7">ATCC 700345 / ANG-SQ1</strain>
    </source>
</reference>
<dbReference type="KEGG" id="spl:Spea_0163"/>
<dbReference type="InterPro" id="IPR050692">
    <property type="entry name" value="HTH_transcr_repressor_FabR"/>
</dbReference>
<dbReference type="InterPro" id="IPR001647">
    <property type="entry name" value="HTH_TetR"/>
</dbReference>
<evidence type="ECO:0000259" key="5">
    <source>
        <dbReference type="PROSITE" id="PS50977"/>
    </source>
</evidence>
<dbReference type="InterPro" id="IPR023772">
    <property type="entry name" value="DNA-bd_HTH_TetR-type_CS"/>
</dbReference>
<organism evidence="6 7">
    <name type="scientific">Shewanella pealeana (strain ATCC 700345 / ANG-SQ1)</name>
    <dbReference type="NCBI Taxonomy" id="398579"/>
    <lineage>
        <taxon>Bacteria</taxon>
        <taxon>Pseudomonadati</taxon>
        <taxon>Pseudomonadota</taxon>
        <taxon>Gammaproteobacteria</taxon>
        <taxon>Alteromonadales</taxon>
        <taxon>Shewanellaceae</taxon>
        <taxon>Shewanella</taxon>
    </lineage>
</organism>
<name>A8GYV5_SHEPA</name>
<sequence>MLRFVLKSGIIQGIIFVSRFNMGIRAQQKEKTRRALVDAAFSQLSAERSFSSLSLREVAREANIAPTSFYRHFKDMNELGLTMVDEGGLTLRQLMRKGRQRAEAGGSVIRISVDTFMEVLESNPNVFRILLHERSGTSAPFRGAVAREIEHFISELAHYTEATANRSPELAHAQAEALVTLVFNAGAAALDMKRVDRKVLADRLVIQLHMIAKGADALQNKKEQN</sequence>
<dbReference type="Pfam" id="PF21943">
    <property type="entry name" value="TetR_C_46"/>
    <property type="match status" value="1"/>
</dbReference>
<dbReference type="Proteomes" id="UP000002608">
    <property type="component" value="Chromosome"/>
</dbReference>
<keyword evidence="7" id="KW-1185">Reference proteome</keyword>
<dbReference type="eggNOG" id="COG1309">
    <property type="taxonomic scope" value="Bacteria"/>
</dbReference>
<dbReference type="InterPro" id="IPR009057">
    <property type="entry name" value="Homeodomain-like_sf"/>
</dbReference>
<dbReference type="STRING" id="398579.Spea_0163"/>
<gene>
    <name evidence="6" type="ordered locus">Spea_0163</name>
</gene>
<dbReference type="FunFam" id="1.10.10.60:FF:000034">
    <property type="entry name" value="HTH-type transcriptional repressor FabR"/>
    <property type="match status" value="1"/>
</dbReference>
<keyword evidence="3" id="KW-0804">Transcription</keyword>
<dbReference type="Gene3D" id="1.10.357.10">
    <property type="entry name" value="Tetracycline Repressor, domain 2"/>
    <property type="match status" value="1"/>
</dbReference>
<dbReference type="Pfam" id="PF00440">
    <property type="entry name" value="TetR_N"/>
    <property type="match status" value="1"/>
</dbReference>
<evidence type="ECO:0000256" key="1">
    <source>
        <dbReference type="ARBA" id="ARBA00023015"/>
    </source>
</evidence>
<protein>
    <submittedName>
        <fullName evidence="6">Transcriptional regulator, TetR family</fullName>
    </submittedName>
</protein>
<dbReference type="PANTHER" id="PTHR47752:SF1">
    <property type="entry name" value="HTH-TYPE TRANSCRIPTIONAL REPRESSOR FABR"/>
    <property type="match status" value="1"/>
</dbReference>
<dbReference type="Gene3D" id="1.10.10.60">
    <property type="entry name" value="Homeodomain-like"/>
    <property type="match status" value="1"/>
</dbReference>
<evidence type="ECO:0000256" key="3">
    <source>
        <dbReference type="ARBA" id="ARBA00023163"/>
    </source>
</evidence>
<dbReference type="NCBIfam" id="NF008402">
    <property type="entry name" value="PRK11202.1"/>
    <property type="match status" value="1"/>
</dbReference>
<evidence type="ECO:0000313" key="6">
    <source>
        <dbReference type="EMBL" id="ABV85492.1"/>
    </source>
</evidence>
<feature type="DNA-binding region" description="H-T-H motif" evidence="4">
    <location>
        <begin position="54"/>
        <end position="73"/>
    </location>
</feature>
<dbReference type="AlphaFoldDB" id="A8GYV5"/>
<evidence type="ECO:0000256" key="4">
    <source>
        <dbReference type="PROSITE-ProRule" id="PRU00335"/>
    </source>
</evidence>
<dbReference type="PANTHER" id="PTHR47752">
    <property type="entry name" value="HTH-TYPE TRANSCRIPTIONAL REPRESSOR FABR"/>
    <property type="match status" value="1"/>
</dbReference>
<dbReference type="InterPro" id="IPR054129">
    <property type="entry name" value="DesT_TetR_C"/>
</dbReference>
<evidence type="ECO:0000313" key="7">
    <source>
        <dbReference type="Proteomes" id="UP000002608"/>
    </source>
</evidence>
<keyword evidence="2 4" id="KW-0238">DNA-binding</keyword>
<dbReference type="GO" id="GO:0003677">
    <property type="term" value="F:DNA binding"/>
    <property type="evidence" value="ECO:0007669"/>
    <property type="project" value="UniProtKB-UniRule"/>
</dbReference>
<dbReference type="PROSITE" id="PS01081">
    <property type="entry name" value="HTH_TETR_1"/>
    <property type="match status" value="1"/>
</dbReference>
<dbReference type="SUPFAM" id="SSF46689">
    <property type="entry name" value="Homeodomain-like"/>
    <property type="match status" value="1"/>
</dbReference>
<keyword evidence="1" id="KW-0805">Transcription regulation</keyword>
<dbReference type="PROSITE" id="PS50977">
    <property type="entry name" value="HTH_TETR_2"/>
    <property type="match status" value="1"/>
</dbReference>
<evidence type="ECO:0000256" key="2">
    <source>
        <dbReference type="ARBA" id="ARBA00023125"/>
    </source>
</evidence>
<proteinExistence type="predicted"/>